<keyword evidence="3" id="KW-1185">Reference proteome</keyword>
<reference evidence="2 3" key="1">
    <citation type="submission" date="2018-04" db="EMBL/GenBank/DDBJ databases">
        <title>Genomic Encyclopedia of Archaeal and Bacterial Type Strains, Phase II (KMG-II): from individual species to whole genera.</title>
        <authorList>
            <person name="Goeker M."/>
        </authorList>
    </citation>
    <scope>NUCLEOTIDE SEQUENCE [LARGE SCALE GENOMIC DNA]</scope>
    <source>
        <strain evidence="2 3">DSM 21823</strain>
    </source>
</reference>
<evidence type="ECO:0008006" key="4">
    <source>
        <dbReference type="Google" id="ProtNLM"/>
    </source>
</evidence>
<name>A0A2T6B490_9RHOB</name>
<feature type="transmembrane region" description="Helical" evidence="1">
    <location>
        <begin position="66"/>
        <end position="85"/>
    </location>
</feature>
<dbReference type="AlphaFoldDB" id="A0A2T6B490"/>
<proteinExistence type="predicted"/>
<dbReference type="OrthoDB" id="7632202at2"/>
<feature type="transmembrane region" description="Helical" evidence="1">
    <location>
        <begin position="6"/>
        <end position="26"/>
    </location>
</feature>
<sequence length="88" mass="10484">MIGILRAWLLGLVVLTAFYWLLKIYFRSTRRERLEKQFEAEAMTGDRDAWVEAQMKDYGRSLKLKLVWLVYILPMIGMALAIYFVNYD</sequence>
<organism evidence="2 3">
    <name type="scientific">Gemmobacter caeni</name>
    <dbReference type="NCBI Taxonomy" id="589035"/>
    <lineage>
        <taxon>Bacteria</taxon>
        <taxon>Pseudomonadati</taxon>
        <taxon>Pseudomonadota</taxon>
        <taxon>Alphaproteobacteria</taxon>
        <taxon>Rhodobacterales</taxon>
        <taxon>Paracoccaceae</taxon>
        <taxon>Gemmobacter</taxon>
    </lineage>
</organism>
<keyword evidence="1" id="KW-0812">Transmembrane</keyword>
<evidence type="ECO:0000313" key="3">
    <source>
        <dbReference type="Proteomes" id="UP000244224"/>
    </source>
</evidence>
<dbReference type="RefSeq" id="WP_054303097.1">
    <property type="nucleotide sequence ID" value="NZ_QBKP01000004.1"/>
</dbReference>
<keyword evidence="1" id="KW-0472">Membrane</keyword>
<evidence type="ECO:0000313" key="2">
    <source>
        <dbReference type="EMBL" id="PTX50900.1"/>
    </source>
</evidence>
<accession>A0A2T6B490</accession>
<comment type="caution">
    <text evidence="2">The sequence shown here is derived from an EMBL/GenBank/DDBJ whole genome shotgun (WGS) entry which is preliminary data.</text>
</comment>
<gene>
    <name evidence="2" type="ORF">C8N34_10416</name>
</gene>
<dbReference type="Proteomes" id="UP000244224">
    <property type="component" value="Unassembled WGS sequence"/>
</dbReference>
<evidence type="ECO:0000256" key="1">
    <source>
        <dbReference type="SAM" id="Phobius"/>
    </source>
</evidence>
<protein>
    <recommendedName>
        <fullName evidence="4">Cation/multidrug efflux pump</fullName>
    </recommendedName>
</protein>
<keyword evidence="1" id="KW-1133">Transmembrane helix</keyword>
<dbReference type="EMBL" id="QBKP01000004">
    <property type="protein sequence ID" value="PTX50900.1"/>
    <property type="molecule type" value="Genomic_DNA"/>
</dbReference>